<keyword evidence="6" id="KW-0472">Membrane</keyword>
<keyword evidence="4" id="KW-0254">Endocytosis</keyword>
<dbReference type="EMBL" id="DF973309">
    <property type="protein sequence ID" value="GAU25344.1"/>
    <property type="molecule type" value="Genomic_DNA"/>
</dbReference>
<evidence type="ECO:0000256" key="8">
    <source>
        <dbReference type="ARBA" id="ARBA00023329"/>
    </source>
</evidence>
<feature type="compositionally biased region" description="Basic and acidic residues" evidence="9">
    <location>
        <begin position="274"/>
        <end position="284"/>
    </location>
</feature>
<feature type="domain" description="ENTH" evidence="10">
    <location>
        <begin position="24"/>
        <end position="161"/>
    </location>
</feature>
<proteinExistence type="predicted"/>
<dbReference type="SUPFAM" id="SSF89009">
    <property type="entry name" value="GAT-like domain"/>
    <property type="match status" value="1"/>
</dbReference>
<name>A0A2Z6LZ51_TRISU</name>
<evidence type="ECO:0000256" key="7">
    <source>
        <dbReference type="ARBA" id="ARBA00023176"/>
    </source>
</evidence>
<dbReference type="FunFam" id="1.20.58.150:FF:000014">
    <property type="match status" value="1"/>
</dbReference>
<dbReference type="InterPro" id="IPR008942">
    <property type="entry name" value="ENTH_VHS"/>
</dbReference>
<dbReference type="GO" id="GO:0072583">
    <property type="term" value="P:clathrin-dependent endocytosis"/>
    <property type="evidence" value="ECO:0007669"/>
    <property type="project" value="InterPro"/>
</dbReference>
<keyword evidence="12" id="KW-1185">Reference proteome</keyword>
<dbReference type="InterPro" id="IPR048050">
    <property type="entry name" value="ANTH_N_plant"/>
</dbReference>
<dbReference type="OrthoDB" id="44015at2759"/>
<keyword evidence="7" id="KW-0168">Coated pit</keyword>
<protein>
    <recommendedName>
        <fullName evidence="10">ENTH domain-containing protein</fullName>
    </recommendedName>
</protein>
<dbReference type="GO" id="GO:0005546">
    <property type="term" value="F:phosphatidylinositol-4,5-bisphosphate binding"/>
    <property type="evidence" value="ECO:0007669"/>
    <property type="project" value="TreeGrafter"/>
</dbReference>
<dbReference type="InterPro" id="IPR011417">
    <property type="entry name" value="ANTH_dom"/>
</dbReference>
<evidence type="ECO:0000256" key="4">
    <source>
        <dbReference type="ARBA" id="ARBA00022583"/>
    </source>
</evidence>
<dbReference type="CDD" id="cd03564">
    <property type="entry name" value="ANTH_N"/>
    <property type="match status" value="1"/>
</dbReference>
<sequence>MGTFTSFRKAYGALKDSTKVGLAKVNSEYKELDIAIVKATNHVEYPPKERHVRKIFYATSAHQPRADVAYCIHKLSKRLAKTRSWIVAIKTLIVIHRTLREGDPTFREELANYARRGHIFQISNFKDDSSPQAWDCSAWVRTYALFLEERLECFRVLKYDIESERLVKSSPAATKAHSRTRSLANDDLLEQLPALQQLLFRLIACQPEGCAYTNYLVQYALALVLKESFKIYCALNDGIINLVDMFFETSRHEAVKALNEYEQHDESPEEEPEPKEPEEPQETEKQEEEVNEEEKTQEEETKSSEEEVEPPPLIPTDGNDDLLGLSELHPRAIELEENNAMALAIIPPGGNNNNSNNLALSNIGGTTGWELALVTTPSNHTSQAPDRRMAGGFDKLLLDSLYEDESARRQLQLQNAGYGHEEITVQNPFDQYNQHDPFAMSKNIAPPTNVQLALLNQQQQQHQMMFQQQQQQQQMMYPNQQQQNYNMAMVPHQQQPNAQQLQIMGNHNPFGDPLPVASYPHNSLPQNGNYNLM</sequence>
<dbReference type="GO" id="GO:0006900">
    <property type="term" value="P:vesicle budding from membrane"/>
    <property type="evidence" value="ECO:0007669"/>
    <property type="project" value="TreeGrafter"/>
</dbReference>
<dbReference type="Gene3D" id="1.25.40.90">
    <property type="match status" value="1"/>
</dbReference>
<evidence type="ECO:0000259" key="10">
    <source>
        <dbReference type="PROSITE" id="PS50942"/>
    </source>
</evidence>
<dbReference type="Gene3D" id="1.20.58.150">
    <property type="entry name" value="ANTH domain"/>
    <property type="match status" value="1"/>
</dbReference>
<keyword evidence="5" id="KW-0333">Golgi apparatus</keyword>
<comment type="subcellular location">
    <subcellularLocation>
        <location evidence="1">Cytoplasmic vesicle</location>
        <location evidence="1">Clathrin-coated vesicle</location>
    </subcellularLocation>
    <subcellularLocation>
        <location evidence="2">Golgi apparatus</location>
    </subcellularLocation>
    <subcellularLocation>
        <location evidence="3">Membrane</location>
        <location evidence="3">Clathrin-coated pit</location>
    </subcellularLocation>
</comment>
<dbReference type="SUPFAM" id="SSF48464">
    <property type="entry name" value="ENTH/VHS domain"/>
    <property type="match status" value="1"/>
</dbReference>
<dbReference type="GO" id="GO:0005794">
    <property type="term" value="C:Golgi apparatus"/>
    <property type="evidence" value="ECO:0007669"/>
    <property type="project" value="UniProtKB-SubCell"/>
</dbReference>
<dbReference type="GO" id="GO:0030136">
    <property type="term" value="C:clathrin-coated vesicle"/>
    <property type="evidence" value="ECO:0007669"/>
    <property type="project" value="UniProtKB-SubCell"/>
</dbReference>
<organism evidence="11 12">
    <name type="scientific">Trifolium subterraneum</name>
    <name type="common">Subterranean clover</name>
    <dbReference type="NCBI Taxonomy" id="3900"/>
    <lineage>
        <taxon>Eukaryota</taxon>
        <taxon>Viridiplantae</taxon>
        <taxon>Streptophyta</taxon>
        <taxon>Embryophyta</taxon>
        <taxon>Tracheophyta</taxon>
        <taxon>Spermatophyta</taxon>
        <taxon>Magnoliopsida</taxon>
        <taxon>eudicotyledons</taxon>
        <taxon>Gunneridae</taxon>
        <taxon>Pentapetalae</taxon>
        <taxon>rosids</taxon>
        <taxon>fabids</taxon>
        <taxon>Fabales</taxon>
        <taxon>Fabaceae</taxon>
        <taxon>Papilionoideae</taxon>
        <taxon>50 kb inversion clade</taxon>
        <taxon>NPAAA clade</taxon>
        <taxon>Hologalegina</taxon>
        <taxon>IRL clade</taxon>
        <taxon>Trifolieae</taxon>
        <taxon>Trifolium</taxon>
    </lineage>
</organism>
<dbReference type="FunFam" id="1.25.40.90:FF:000005">
    <property type="entry name" value="Clathrin assembly protein AP180"/>
    <property type="match status" value="1"/>
</dbReference>
<evidence type="ECO:0000256" key="5">
    <source>
        <dbReference type="ARBA" id="ARBA00023034"/>
    </source>
</evidence>
<dbReference type="InterPro" id="IPR045192">
    <property type="entry name" value="AP180-like"/>
</dbReference>
<dbReference type="InterPro" id="IPR013809">
    <property type="entry name" value="ENTH"/>
</dbReference>
<feature type="compositionally biased region" description="Acidic residues" evidence="9">
    <location>
        <begin position="285"/>
        <end position="297"/>
    </location>
</feature>
<dbReference type="PANTHER" id="PTHR22951:SF5">
    <property type="entry name" value="PHOSPHATIDYLINOSITOL-BINDING CLATHRIN ASSEMBLY PROTEIN LAP"/>
    <property type="match status" value="1"/>
</dbReference>
<evidence type="ECO:0000256" key="3">
    <source>
        <dbReference type="ARBA" id="ARBA00004600"/>
    </source>
</evidence>
<dbReference type="GO" id="GO:0000149">
    <property type="term" value="F:SNARE binding"/>
    <property type="evidence" value="ECO:0007669"/>
    <property type="project" value="TreeGrafter"/>
</dbReference>
<dbReference type="GO" id="GO:0048268">
    <property type="term" value="P:clathrin coat assembly"/>
    <property type="evidence" value="ECO:0007669"/>
    <property type="project" value="InterPro"/>
</dbReference>
<dbReference type="Pfam" id="PF07651">
    <property type="entry name" value="ANTH"/>
    <property type="match status" value="1"/>
</dbReference>
<dbReference type="PROSITE" id="PS50942">
    <property type="entry name" value="ENTH"/>
    <property type="match status" value="1"/>
</dbReference>
<evidence type="ECO:0000256" key="1">
    <source>
        <dbReference type="ARBA" id="ARBA00004132"/>
    </source>
</evidence>
<keyword evidence="8" id="KW-0968">Cytoplasmic vesicle</keyword>
<feature type="region of interest" description="Disordered" evidence="9">
    <location>
        <begin position="260"/>
        <end position="324"/>
    </location>
</feature>
<dbReference type="Proteomes" id="UP000242715">
    <property type="component" value="Unassembled WGS sequence"/>
</dbReference>
<evidence type="ECO:0000313" key="11">
    <source>
        <dbReference type="EMBL" id="GAU25344.1"/>
    </source>
</evidence>
<dbReference type="AlphaFoldDB" id="A0A2Z6LZ51"/>
<dbReference type="PANTHER" id="PTHR22951">
    <property type="entry name" value="CLATHRIN ASSEMBLY PROTEIN"/>
    <property type="match status" value="1"/>
</dbReference>
<reference evidence="12" key="1">
    <citation type="journal article" date="2017" name="Front. Plant Sci.">
        <title>Climate Clever Clovers: New Paradigm to Reduce the Environmental Footprint of Ruminants by Breeding Low Methanogenic Forages Utilizing Haplotype Variation.</title>
        <authorList>
            <person name="Kaur P."/>
            <person name="Appels R."/>
            <person name="Bayer P.E."/>
            <person name="Keeble-Gagnere G."/>
            <person name="Wang J."/>
            <person name="Hirakawa H."/>
            <person name="Shirasawa K."/>
            <person name="Vercoe P."/>
            <person name="Stefanova K."/>
            <person name="Durmic Z."/>
            <person name="Nichols P."/>
            <person name="Revell C."/>
            <person name="Isobe S.N."/>
            <person name="Edwards D."/>
            <person name="Erskine W."/>
        </authorList>
    </citation>
    <scope>NUCLEOTIDE SEQUENCE [LARGE SCALE GENOMIC DNA]</scope>
    <source>
        <strain evidence="12">cv. Daliak</strain>
    </source>
</reference>
<evidence type="ECO:0000256" key="2">
    <source>
        <dbReference type="ARBA" id="ARBA00004555"/>
    </source>
</evidence>
<dbReference type="InterPro" id="IPR014712">
    <property type="entry name" value="ANTH_dom_sf"/>
</dbReference>
<dbReference type="GO" id="GO:0005545">
    <property type="term" value="F:1-phosphatidylinositol binding"/>
    <property type="evidence" value="ECO:0007669"/>
    <property type="project" value="InterPro"/>
</dbReference>
<evidence type="ECO:0000256" key="6">
    <source>
        <dbReference type="ARBA" id="ARBA00023136"/>
    </source>
</evidence>
<gene>
    <name evidence="11" type="ORF">TSUD_376080</name>
</gene>
<accession>A0A2Z6LZ51</accession>
<dbReference type="GO" id="GO:0032050">
    <property type="term" value="F:clathrin heavy chain binding"/>
    <property type="evidence" value="ECO:0007669"/>
    <property type="project" value="TreeGrafter"/>
</dbReference>
<evidence type="ECO:0000256" key="9">
    <source>
        <dbReference type="SAM" id="MobiDB-lite"/>
    </source>
</evidence>
<dbReference type="GO" id="GO:0005905">
    <property type="term" value="C:clathrin-coated pit"/>
    <property type="evidence" value="ECO:0007669"/>
    <property type="project" value="UniProtKB-SubCell"/>
</dbReference>
<dbReference type="SMART" id="SM00273">
    <property type="entry name" value="ENTH"/>
    <property type="match status" value="1"/>
</dbReference>
<evidence type="ECO:0000313" key="12">
    <source>
        <dbReference type="Proteomes" id="UP000242715"/>
    </source>
</evidence>